<gene>
    <name evidence="4" type="primary">LOC106808984</name>
</gene>
<keyword evidence="1" id="KW-0067">ATP-binding</keyword>
<dbReference type="RefSeq" id="XP_014667407.1">
    <property type="nucleotide sequence ID" value="XM_014811921.1"/>
</dbReference>
<keyword evidence="1" id="KW-0233">DNA recombination</keyword>
<evidence type="ECO:0000313" key="3">
    <source>
        <dbReference type="Proteomes" id="UP000695022"/>
    </source>
</evidence>
<evidence type="ECO:0000313" key="4">
    <source>
        <dbReference type="RefSeq" id="XP_014667407.1"/>
    </source>
</evidence>
<proteinExistence type="inferred from homology"/>
<organism evidence="3 4">
    <name type="scientific">Priapulus caudatus</name>
    <name type="common">Priapulid worm</name>
    <dbReference type="NCBI Taxonomy" id="37621"/>
    <lineage>
        <taxon>Eukaryota</taxon>
        <taxon>Metazoa</taxon>
        <taxon>Ecdysozoa</taxon>
        <taxon>Scalidophora</taxon>
        <taxon>Priapulida</taxon>
        <taxon>Priapulimorpha</taxon>
        <taxon>Priapulimorphida</taxon>
        <taxon>Priapulidae</taxon>
        <taxon>Priapulus</taxon>
    </lineage>
</organism>
<dbReference type="Proteomes" id="UP000695022">
    <property type="component" value="Unplaced"/>
</dbReference>
<dbReference type="InterPro" id="IPR027417">
    <property type="entry name" value="P-loop_NTPase"/>
</dbReference>
<dbReference type="SUPFAM" id="SSF52540">
    <property type="entry name" value="P-loop containing nucleoside triphosphate hydrolases"/>
    <property type="match status" value="1"/>
</dbReference>
<keyword evidence="1" id="KW-0378">Hydrolase</keyword>
<keyword evidence="3" id="KW-1185">Reference proteome</keyword>
<keyword evidence="1" id="KW-0547">Nucleotide-binding</keyword>
<dbReference type="InterPro" id="IPR051055">
    <property type="entry name" value="PIF1_helicase"/>
</dbReference>
<dbReference type="EC" id="5.6.2.3" evidence="1"/>
<comment type="catalytic activity">
    <reaction evidence="1">
        <text>ATP + H2O = ADP + phosphate + H(+)</text>
        <dbReference type="Rhea" id="RHEA:13065"/>
        <dbReference type="ChEBI" id="CHEBI:15377"/>
        <dbReference type="ChEBI" id="CHEBI:15378"/>
        <dbReference type="ChEBI" id="CHEBI:30616"/>
        <dbReference type="ChEBI" id="CHEBI:43474"/>
        <dbReference type="ChEBI" id="CHEBI:456216"/>
        <dbReference type="EC" id="5.6.2.3"/>
    </reaction>
</comment>
<dbReference type="GeneID" id="106808984"/>
<keyword evidence="1" id="KW-0227">DNA damage</keyword>
<feature type="domain" description="DNA helicase Pif1-like DEAD-box helicase" evidence="2">
    <location>
        <begin position="40"/>
        <end position="136"/>
    </location>
</feature>
<evidence type="ECO:0000256" key="1">
    <source>
        <dbReference type="RuleBase" id="RU363044"/>
    </source>
</evidence>
<reference evidence="4" key="1">
    <citation type="submission" date="2025-08" db="UniProtKB">
        <authorList>
            <consortium name="RefSeq"/>
        </authorList>
    </citation>
    <scope>IDENTIFICATION</scope>
</reference>
<comment type="similarity">
    <text evidence="1">Belongs to the helicase family.</text>
</comment>
<sequence>MSANALLEQGVLTIHRWAGMGDGRYSGEHLAQLITTDHAYTTVRNNIMSVDTILIDEVSMLSLKTLETLETVCRKLRSSNLFFGGLQIILAGDFYQLPPVPNPEYGDHGQFCFLSDAFICIQHQLQLVEVLRQQDDALITCINELARGEYLSQGSCSLLAEVARHLKASGQLVLFARNFDAELFNADQLSQLPGKQTMYTATDTGNSLALKRRARAPKYVALKVGAPVVLTTNMSEQHFNGLLGTVSEITPDGPLVKFSFQSHQQAILIRPHLSSIFSPAHQKVIATRKQLPLLLVFAMTIHKCQGMTLSSVEVHCQHIAAGQLGVAVGRVTSRAGLRVVGFNPHCVTPHPLQVTEFYKQLTNSDAQADLSCCKKPHAVTSDVLAPTADDSGSLFSESEMLQIDEMLATIPDVPVQQAADGETVMESGCLEASIREILPDQSPLSVDDLLAELRPTDPVTPIQQQLIAIGDTLLHSEKEDAKFH</sequence>
<dbReference type="PANTHER" id="PTHR47642:SF5">
    <property type="entry name" value="ATP-DEPENDENT DNA HELICASE"/>
    <property type="match status" value="1"/>
</dbReference>
<dbReference type="PANTHER" id="PTHR47642">
    <property type="entry name" value="ATP-DEPENDENT DNA HELICASE"/>
    <property type="match status" value="1"/>
</dbReference>
<evidence type="ECO:0000259" key="2">
    <source>
        <dbReference type="Pfam" id="PF05970"/>
    </source>
</evidence>
<dbReference type="InterPro" id="IPR010285">
    <property type="entry name" value="DNA_helicase_pif1-like_DEAD"/>
</dbReference>
<keyword evidence="1" id="KW-0234">DNA repair</keyword>
<accession>A0ABM1E5D6</accession>
<protein>
    <recommendedName>
        <fullName evidence="1">ATP-dependent DNA helicase</fullName>
        <ecNumber evidence="1">5.6.2.3</ecNumber>
    </recommendedName>
</protein>
<dbReference type="Gene3D" id="3.40.50.300">
    <property type="entry name" value="P-loop containing nucleotide triphosphate hydrolases"/>
    <property type="match status" value="1"/>
</dbReference>
<name>A0ABM1E5D6_PRICU</name>
<keyword evidence="1" id="KW-0347">Helicase</keyword>
<comment type="cofactor">
    <cofactor evidence="1">
        <name>Mg(2+)</name>
        <dbReference type="ChEBI" id="CHEBI:18420"/>
    </cofactor>
</comment>
<dbReference type="Pfam" id="PF05970">
    <property type="entry name" value="PIF1"/>
    <property type="match status" value="1"/>
</dbReference>